<keyword evidence="1" id="KW-1133">Transmembrane helix</keyword>
<feature type="transmembrane region" description="Helical" evidence="1">
    <location>
        <begin position="5"/>
        <end position="21"/>
    </location>
</feature>
<gene>
    <name evidence="2" type="ORF">JOD01_003049</name>
</gene>
<reference evidence="2" key="1">
    <citation type="submission" date="2021-01" db="EMBL/GenBank/DDBJ databases">
        <title>Genomic Encyclopedia of Type Strains, Phase IV (KMG-IV): sequencing the most valuable type-strain genomes for metagenomic binning, comparative biology and taxonomic classification.</title>
        <authorList>
            <person name="Goeker M."/>
        </authorList>
    </citation>
    <scope>NUCLEOTIDE SEQUENCE</scope>
    <source>
        <strain evidence="2">DSM 25523</strain>
    </source>
</reference>
<keyword evidence="1" id="KW-0812">Transmembrane</keyword>
<evidence type="ECO:0000256" key="1">
    <source>
        <dbReference type="SAM" id="Phobius"/>
    </source>
</evidence>
<organism evidence="2 3">
    <name type="scientific">Brevibacillus fulvus</name>
    <dbReference type="NCBI Taxonomy" id="1125967"/>
    <lineage>
        <taxon>Bacteria</taxon>
        <taxon>Bacillati</taxon>
        <taxon>Bacillota</taxon>
        <taxon>Bacilli</taxon>
        <taxon>Bacillales</taxon>
        <taxon>Paenibacillaceae</taxon>
        <taxon>Brevibacillus</taxon>
    </lineage>
</organism>
<feature type="transmembrane region" description="Helical" evidence="1">
    <location>
        <begin position="83"/>
        <end position="104"/>
    </location>
</feature>
<feature type="transmembrane region" description="Helical" evidence="1">
    <location>
        <begin position="56"/>
        <end position="77"/>
    </location>
</feature>
<name>A0A938Y152_9BACL</name>
<dbReference type="EMBL" id="JAFBEB010000011">
    <property type="protein sequence ID" value="MBM7591410.1"/>
    <property type="molecule type" value="Genomic_DNA"/>
</dbReference>
<protein>
    <submittedName>
        <fullName evidence="2">ABC-type Mn2+/Zn2+ transport system permease subunit</fullName>
    </submittedName>
</protein>
<dbReference type="RefSeq" id="WP_204519112.1">
    <property type="nucleotide sequence ID" value="NZ_BAABIN010000031.1"/>
</dbReference>
<evidence type="ECO:0000313" key="3">
    <source>
        <dbReference type="Proteomes" id="UP000717624"/>
    </source>
</evidence>
<dbReference type="Pfam" id="PF10710">
    <property type="entry name" value="DUF2512"/>
    <property type="match status" value="1"/>
</dbReference>
<accession>A0A938Y152</accession>
<feature type="transmembrane region" description="Helical" evidence="1">
    <location>
        <begin position="27"/>
        <end position="44"/>
    </location>
</feature>
<dbReference type="InterPro" id="IPR019649">
    <property type="entry name" value="DUF2512"/>
</dbReference>
<dbReference type="AlphaFoldDB" id="A0A938Y152"/>
<keyword evidence="3" id="KW-1185">Reference proteome</keyword>
<dbReference type="Proteomes" id="UP000717624">
    <property type="component" value="Unassembled WGS sequence"/>
</dbReference>
<proteinExistence type="predicted"/>
<sequence length="115" mass="12892">MSKFLIKVLFNGIILVPFLIWFTEAGWLSSIVTSIGLSIIAYLIGDQLILRKTNNVVATIADAVLAAVYLWVVAAYMDWSLSFGELLFTVIVLGVVEFVFHRYLGVLDKDMKQHP</sequence>
<keyword evidence="1" id="KW-0472">Membrane</keyword>
<evidence type="ECO:0000313" key="2">
    <source>
        <dbReference type="EMBL" id="MBM7591410.1"/>
    </source>
</evidence>
<comment type="caution">
    <text evidence="2">The sequence shown here is derived from an EMBL/GenBank/DDBJ whole genome shotgun (WGS) entry which is preliminary data.</text>
</comment>